<dbReference type="EMBL" id="JBHLXP010000001">
    <property type="protein sequence ID" value="MFC0048452.1"/>
    <property type="molecule type" value="Genomic_DNA"/>
</dbReference>
<evidence type="ECO:0000313" key="1">
    <source>
        <dbReference type="EMBL" id="MFC0048452.1"/>
    </source>
</evidence>
<protein>
    <submittedName>
        <fullName evidence="1">YdcH family protein</fullName>
    </submittedName>
</protein>
<gene>
    <name evidence="1" type="ORF">ACFFJP_09135</name>
</gene>
<dbReference type="InterPro" id="IPR007420">
    <property type="entry name" value="DUF465"/>
</dbReference>
<accession>A0ABV6BC48</accession>
<name>A0ABV6BC48_9GAMM</name>
<dbReference type="RefSeq" id="WP_377242660.1">
    <property type="nucleotide sequence ID" value="NZ_JBHLXP010000001.1"/>
</dbReference>
<sequence length="79" mass="9578">MSLEKHDLVHEFPEYREKIHQLKTTDHHFARLFAEYHDVDHEVYRLEQGAETASGEYLELRKKVRLQLKDQLFRSLQQA</sequence>
<reference evidence="1 2" key="1">
    <citation type="submission" date="2024-09" db="EMBL/GenBank/DDBJ databases">
        <authorList>
            <person name="Sun Q."/>
            <person name="Mori K."/>
        </authorList>
    </citation>
    <scope>NUCLEOTIDE SEQUENCE [LARGE SCALE GENOMIC DNA]</scope>
    <source>
        <strain evidence="1 2">KCTC 23315</strain>
    </source>
</reference>
<dbReference type="Pfam" id="PF04325">
    <property type="entry name" value="DUF465"/>
    <property type="match status" value="1"/>
</dbReference>
<dbReference type="Gene3D" id="6.10.280.50">
    <property type="match status" value="1"/>
</dbReference>
<evidence type="ECO:0000313" key="2">
    <source>
        <dbReference type="Proteomes" id="UP001589813"/>
    </source>
</evidence>
<proteinExistence type="predicted"/>
<dbReference type="Proteomes" id="UP001589813">
    <property type="component" value="Unassembled WGS sequence"/>
</dbReference>
<keyword evidence="2" id="KW-1185">Reference proteome</keyword>
<comment type="caution">
    <text evidence="1">The sequence shown here is derived from an EMBL/GenBank/DDBJ whole genome shotgun (WGS) entry which is preliminary data.</text>
</comment>
<dbReference type="InterPro" id="IPR038444">
    <property type="entry name" value="DUF465_sf"/>
</dbReference>
<organism evidence="1 2">
    <name type="scientific">Rheinheimera tilapiae</name>
    <dbReference type="NCBI Taxonomy" id="875043"/>
    <lineage>
        <taxon>Bacteria</taxon>
        <taxon>Pseudomonadati</taxon>
        <taxon>Pseudomonadota</taxon>
        <taxon>Gammaproteobacteria</taxon>
        <taxon>Chromatiales</taxon>
        <taxon>Chromatiaceae</taxon>
        <taxon>Rheinheimera</taxon>
    </lineage>
</organism>